<organism evidence="1 2">
    <name type="scientific">Nephila pilipes</name>
    <name type="common">Giant wood spider</name>
    <name type="synonym">Nephila maculata</name>
    <dbReference type="NCBI Taxonomy" id="299642"/>
    <lineage>
        <taxon>Eukaryota</taxon>
        <taxon>Metazoa</taxon>
        <taxon>Ecdysozoa</taxon>
        <taxon>Arthropoda</taxon>
        <taxon>Chelicerata</taxon>
        <taxon>Arachnida</taxon>
        <taxon>Araneae</taxon>
        <taxon>Araneomorphae</taxon>
        <taxon>Entelegynae</taxon>
        <taxon>Araneoidea</taxon>
        <taxon>Nephilidae</taxon>
        <taxon>Nephila</taxon>
    </lineage>
</organism>
<accession>A0A8X6QNB5</accession>
<evidence type="ECO:0000313" key="1">
    <source>
        <dbReference type="EMBL" id="GFU35391.1"/>
    </source>
</evidence>
<proteinExistence type="predicted"/>
<protein>
    <submittedName>
        <fullName evidence="1">Uncharacterized protein</fullName>
    </submittedName>
</protein>
<dbReference type="Proteomes" id="UP000887013">
    <property type="component" value="Unassembled WGS sequence"/>
</dbReference>
<dbReference type="EMBL" id="BMAW01083730">
    <property type="protein sequence ID" value="GFU35391.1"/>
    <property type="molecule type" value="Genomic_DNA"/>
</dbReference>
<comment type="caution">
    <text evidence="1">The sequence shown here is derived from an EMBL/GenBank/DDBJ whole genome shotgun (WGS) entry which is preliminary data.</text>
</comment>
<name>A0A8X6QNB5_NEPPI</name>
<gene>
    <name evidence="1" type="ORF">NPIL_65911</name>
</gene>
<evidence type="ECO:0000313" key="2">
    <source>
        <dbReference type="Proteomes" id="UP000887013"/>
    </source>
</evidence>
<keyword evidence="2" id="KW-1185">Reference proteome</keyword>
<reference evidence="1" key="1">
    <citation type="submission" date="2020-08" db="EMBL/GenBank/DDBJ databases">
        <title>Multicomponent nature underlies the extraordinary mechanical properties of spider dragline silk.</title>
        <authorList>
            <person name="Kono N."/>
            <person name="Nakamura H."/>
            <person name="Mori M."/>
            <person name="Yoshida Y."/>
            <person name="Ohtoshi R."/>
            <person name="Malay A.D."/>
            <person name="Moran D.A.P."/>
            <person name="Tomita M."/>
            <person name="Numata K."/>
            <person name="Arakawa K."/>
        </authorList>
    </citation>
    <scope>NUCLEOTIDE SEQUENCE</scope>
</reference>
<sequence>MDMVRDFDPDEVGVFGGVRVLVQLVWGHAVLKSICSVKVQICQRRYIITDVHCFVHLVLDAAIRVGSKLRRKGGRDLGCA</sequence>
<dbReference type="AlphaFoldDB" id="A0A8X6QNB5"/>